<comment type="subcellular location">
    <subcellularLocation>
        <location evidence="1">Membrane</location>
    </subcellularLocation>
</comment>
<comment type="caution">
    <text evidence="6">The sequence shown here is derived from an EMBL/GenBank/DDBJ whole genome shotgun (WGS) entry which is preliminary data.</text>
</comment>
<gene>
    <name evidence="6" type="ORF">ECRASSUSDP1_LOCUS3553</name>
</gene>
<reference evidence="6" key="1">
    <citation type="submission" date="2023-07" db="EMBL/GenBank/DDBJ databases">
        <authorList>
            <consortium name="AG Swart"/>
            <person name="Singh M."/>
            <person name="Singh A."/>
            <person name="Seah K."/>
            <person name="Emmerich C."/>
        </authorList>
    </citation>
    <scope>NUCLEOTIDE SEQUENCE</scope>
    <source>
        <strain evidence="6">DP1</strain>
    </source>
</reference>
<evidence type="ECO:0000256" key="5">
    <source>
        <dbReference type="SAM" id="Phobius"/>
    </source>
</evidence>
<evidence type="ECO:0000313" key="6">
    <source>
        <dbReference type="EMBL" id="CAI2362231.1"/>
    </source>
</evidence>
<evidence type="ECO:0000313" key="7">
    <source>
        <dbReference type="Proteomes" id="UP001295684"/>
    </source>
</evidence>
<keyword evidence="3 5" id="KW-1133">Transmembrane helix</keyword>
<dbReference type="AlphaFoldDB" id="A0AAD1U8Q9"/>
<dbReference type="InterPro" id="IPR036259">
    <property type="entry name" value="MFS_trans_sf"/>
</dbReference>
<keyword evidence="4 5" id="KW-0472">Membrane</keyword>
<evidence type="ECO:0000256" key="1">
    <source>
        <dbReference type="ARBA" id="ARBA00004370"/>
    </source>
</evidence>
<evidence type="ECO:0000256" key="3">
    <source>
        <dbReference type="ARBA" id="ARBA00022989"/>
    </source>
</evidence>
<evidence type="ECO:0000256" key="4">
    <source>
        <dbReference type="ARBA" id="ARBA00023136"/>
    </source>
</evidence>
<name>A0AAD1U8Q9_EUPCR</name>
<dbReference type="EMBL" id="CAMPGE010003398">
    <property type="protein sequence ID" value="CAI2362231.1"/>
    <property type="molecule type" value="Genomic_DNA"/>
</dbReference>
<dbReference type="InterPro" id="IPR005828">
    <property type="entry name" value="MFS_sugar_transport-like"/>
</dbReference>
<protein>
    <submittedName>
        <fullName evidence="6">Uncharacterized protein</fullName>
    </submittedName>
</protein>
<feature type="transmembrane region" description="Helical" evidence="5">
    <location>
        <begin position="38"/>
        <end position="56"/>
    </location>
</feature>
<dbReference type="GO" id="GO:0016020">
    <property type="term" value="C:membrane"/>
    <property type="evidence" value="ECO:0007669"/>
    <property type="project" value="UniProtKB-SubCell"/>
</dbReference>
<keyword evidence="2 5" id="KW-0812">Transmembrane</keyword>
<keyword evidence="7" id="KW-1185">Reference proteome</keyword>
<dbReference type="Gene3D" id="1.20.1250.20">
    <property type="entry name" value="MFS general substrate transporter like domains"/>
    <property type="match status" value="1"/>
</dbReference>
<evidence type="ECO:0000256" key="2">
    <source>
        <dbReference type="ARBA" id="ARBA00022692"/>
    </source>
</evidence>
<feature type="transmembrane region" description="Helical" evidence="5">
    <location>
        <begin position="7"/>
        <end position="26"/>
    </location>
</feature>
<dbReference type="GO" id="GO:0022857">
    <property type="term" value="F:transmembrane transporter activity"/>
    <property type="evidence" value="ECO:0007669"/>
    <property type="project" value="InterPro"/>
</dbReference>
<dbReference type="Proteomes" id="UP001295684">
    <property type="component" value="Unassembled WGS sequence"/>
</dbReference>
<dbReference type="Pfam" id="PF00083">
    <property type="entry name" value="Sugar_tr"/>
    <property type="match status" value="1"/>
</dbReference>
<organism evidence="6 7">
    <name type="scientific">Euplotes crassus</name>
    <dbReference type="NCBI Taxonomy" id="5936"/>
    <lineage>
        <taxon>Eukaryota</taxon>
        <taxon>Sar</taxon>
        <taxon>Alveolata</taxon>
        <taxon>Ciliophora</taxon>
        <taxon>Intramacronucleata</taxon>
        <taxon>Spirotrichea</taxon>
        <taxon>Hypotrichia</taxon>
        <taxon>Euplotida</taxon>
        <taxon>Euplotidae</taxon>
        <taxon>Moneuplotes</taxon>
    </lineage>
</organism>
<sequence>MIFYRGFALSTETLVSKILIVFYLVYGDSETKDLNKLVIFATVTSLLSLAGAILLPESPRYLYERKKWQELRESISFIANLNEASMDTTYLIDSQEKDYPSVETLLRDGIFKF</sequence>
<accession>A0AAD1U8Q9</accession>
<proteinExistence type="predicted"/>